<accession>A0A6A5HI66</accession>
<dbReference type="KEGG" id="crq:GCK72_007527"/>
<sequence>MGCGQSQIAFEPSAPPISSSSSESIESDSDSDDPRPSRTAYLENYPDPLGHFKSFFIIDKVSEIIANRDNESNWNALWFRKMNISFSHSLYMKSFTNHLAIDIIGEIRNPPFKKWRLKMNLKIIIHNLSNEDDSLIYNIRDEWFESDNEEIRYIALRKITNLRLDDLLDENFGFVKNGQMKLETDIRVLQLEGADQPMVMNYRLAPEDPKHAYTMTIGDEKFYCSRALMDFHSQMEKGDKYFESYTDSKPSNGEIEHFLDGVHGFPVGIGGRGARGGYCAIFYLCEKLKMRALVQRAELVLIQYFHDIPNFYLDSARMYNCRRLIHAWLNRKDSIRRKEVKRLKVKKMTGEMMKAIVKKVFEVGWK</sequence>
<organism evidence="2 3">
    <name type="scientific">Caenorhabditis remanei</name>
    <name type="common">Caenorhabditis vulgaris</name>
    <dbReference type="NCBI Taxonomy" id="31234"/>
    <lineage>
        <taxon>Eukaryota</taxon>
        <taxon>Metazoa</taxon>
        <taxon>Ecdysozoa</taxon>
        <taxon>Nematoda</taxon>
        <taxon>Chromadorea</taxon>
        <taxon>Rhabditida</taxon>
        <taxon>Rhabditina</taxon>
        <taxon>Rhabditomorpha</taxon>
        <taxon>Rhabditoidea</taxon>
        <taxon>Rhabditidae</taxon>
        <taxon>Peloderinae</taxon>
        <taxon>Caenorhabditis</taxon>
    </lineage>
</organism>
<reference evidence="2 3" key="1">
    <citation type="submission" date="2019-12" db="EMBL/GenBank/DDBJ databases">
        <title>Chromosome-level assembly of the Caenorhabditis remanei genome.</title>
        <authorList>
            <person name="Teterina A.A."/>
            <person name="Willis J.H."/>
            <person name="Phillips P.C."/>
        </authorList>
    </citation>
    <scope>NUCLEOTIDE SEQUENCE [LARGE SCALE GENOMIC DNA]</scope>
    <source>
        <strain evidence="2 3">PX506</strain>
        <tissue evidence="2">Whole organism</tissue>
    </source>
</reference>
<name>A0A6A5HI66_CAERE</name>
<evidence type="ECO:0008006" key="4">
    <source>
        <dbReference type="Google" id="ProtNLM"/>
    </source>
</evidence>
<proteinExistence type="predicted"/>
<evidence type="ECO:0000313" key="2">
    <source>
        <dbReference type="EMBL" id="KAF1767568.1"/>
    </source>
</evidence>
<evidence type="ECO:0000256" key="1">
    <source>
        <dbReference type="SAM" id="MobiDB-lite"/>
    </source>
</evidence>
<feature type="region of interest" description="Disordered" evidence="1">
    <location>
        <begin position="1"/>
        <end position="40"/>
    </location>
</feature>
<dbReference type="Proteomes" id="UP000483820">
    <property type="component" value="Chromosome II"/>
</dbReference>
<dbReference type="RefSeq" id="XP_003100121.2">
    <property type="nucleotide sequence ID" value="XM_003100073.2"/>
</dbReference>
<dbReference type="GeneID" id="9826414"/>
<dbReference type="CTD" id="9826414"/>
<evidence type="ECO:0000313" key="3">
    <source>
        <dbReference type="Proteomes" id="UP000483820"/>
    </source>
</evidence>
<dbReference type="AlphaFoldDB" id="A0A6A5HI66"/>
<protein>
    <recommendedName>
        <fullName evidence="4">MATH domain-containing protein</fullName>
    </recommendedName>
</protein>
<dbReference type="EMBL" id="WUAV01000002">
    <property type="protein sequence ID" value="KAF1767568.1"/>
    <property type="molecule type" value="Genomic_DNA"/>
</dbReference>
<comment type="caution">
    <text evidence="2">The sequence shown here is derived from an EMBL/GenBank/DDBJ whole genome shotgun (WGS) entry which is preliminary data.</text>
</comment>
<gene>
    <name evidence="2" type="ORF">GCK72_007527</name>
</gene>